<keyword evidence="2" id="KW-1185">Reference proteome</keyword>
<reference evidence="1 2" key="1">
    <citation type="journal article" date="2018" name="ACS Chem. Biol.">
        <title>Ketoreductase domain dysfunction expands chemodiversity: malyngamide biosynthesis in the cyanobacterium Okeania hirsuta.</title>
        <authorList>
            <person name="Moss N.A."/>
            <person name="Leao T."/>
            <person name="Rankin M."/>
            <person name="McCullough T.M."/>
            <person name="Qu P."/>
            <person name="Korobeynikov A."/>
            <person name="Smith J.L."/>
            <person name="Gerwick L."/>
            <person name="Gerwick W.H."/>
        </authorList>
    </citation>
    <scope>NUCLEOTIDE SEQUENCE [LARGE SCALE GENOMIC DNA]</scope>
    <source>
        <strain evidence="1 2">PAB10Feb10-1</strain>
    </source>
</reference>
<gene>
    <name evidence="1" type="ORF">D5R40_31405</name>
</gene>
<comment type="caution">
    <text evidence="1">The sequence shown here is derived from an EMBL/GenBank/DDBJ whole genome shotgun (WGS) entry which is preliminary data.</text>
</comment>
<protein>
    <submittedName>
        <fullName evidence="1">Uncharacterized protein</fullName>
    </submittedName>
</protein>
<dbReference type="AlphaFoldDB" id="A0A3N6NUU1"/>
<name>A0A3N6NUU1_9CYAN</name>
<dbReference type="EMBL" id="RCBY01000387">
    <property type="protein sequence ID" value="RQH21654.1"/>
    <property type="molecule type" value="Genomic_DNA"/>
</dbReference>
<dbReference type="Proteomes" id="UP000269154">
    <property type="component" value="Unassembled WGS sequence"/>
</dbReference>
<organism evidence="1 2">
    <name type="scientific">Okeania hirsuta</name>
    <dbReference type="NCBI Taxonomy" id="1458930"/>
    <lineage>
        <taxon>Bacteria</taxon>
        <taxon>Bacillati</taxon>
        <taxon>Cyanobacteriota</taxon>
        <taxon>Cyanophyceae</taxon>
        <taxon>Oscillatoriophycideae</taxon>
        <taxon>Oscillatoriales</taxon>
        <taxon>Microcoleaceae</taxon>
        <taxon>Okeania</taxon>
    </lineage>
</organism>
<evidence type="ECO:0000313" key="1">
    <source>
        <dbReference type="EMBL" id="RQH21654.1"/>
    </source>
</evidence>
<sequence length="75" mass="8398">MKFGKITRIYPAVDFSLPTDPVETQSVLAKTKGMNAALPFSRLFRLEYAGMGGESLSQEQRPRFLGKLMESSLTR</sequence>
<accession>A0A3N6NUU1</accession>
<evidence type="ECO:0000313" key="2">
    <source>
        <dbReference type="Proteomes" id="UP000269154"/>
    </source>
</evidence>
<proteinExistence type="predicted"/>